<evidence type="ECO:0000256" key="1">
    <source>
        <dbReference type="SAM" id="MobiDB-lite"/>
    </source>
</evidence>
<dbReference type="OrthoDB" id="3558968at2759"/>
<dbReference type="AlphaFoldDB" id="A0A8H6L7U9"/>
<dbReference type="EMBL" id="JACCJC010000008">
    <property type="protein sequence ID" value="KAF6238785.1"/>
    <property type="molecule type" value="Genomic_DNA"/>
</dbReference>
<name>A0A8H6L7U9_9LECA</name>
<evidence type="ECO:0000313" key="3">
    <source>
        <dbReference type="Proteomes" id="UP000578531"/>
    </source>
</evidence>
<proteinExistence type="predicted"/>
<comment type="caution">
    <text evidence="2">The sequence shown here is derived from an EMBL/GenBank/DDBJ whole genome shotgun (WGS) entry which is preliminary data.</text>
</comment>
<evidence type="ECO:0008006" key="4">
    <source>
        <dbReference type="Google" id="ProtNLM"/>
    </source>
</evidence>
<gene>
    <name evidence="2" type="ORF">HO173_003292</name>
</gene>
<evidence type="ECO:0000313" key="2">
    <source>
        <dbReference type="EMBL" id="KAF6238785.1"/>
    </source>
</evidence>
<sequence length="394" mass="46150">MKVPYTPTRNPPLANHEAITRRKAKFFKAFDSRAPGRLLQDVCYDKGIEYSTGKTWLRRRRIQGSPSTRRSGKHRPGRTPKIPTEPLQKMVDPAENPVRREPFLVQLEHFGVNTSERTLQRSLRARTNDAQLYKCAQVKTISESNLKQRREYGARNLGQTVEDLWQYVVFTDEAHYSRNAIPQDRVLRERGTRYDVKNLQELPNLEPCSVHVSGSISWHHKEITIYHDENDPPDVKIPKPRKPIRRPKRETTPEYEQRVEDWKESLPHDPEIKESGNSMTQNYYVDKLLPGHIEKVHHLRTQFGRGILMEDGDGSHGKKSGPVGRANQLREANWIETLEHPAQSHDLNPKEGIWNMHKARVHRRRRRNNLTELIQVIFEEFKEIIMYEVRARIA</sequence>
<feature type="region of interest" description="Disordered" evidence="1">
    <location>
        <begin position="59"/>
        <end position="87"/>
    </location>
</feature>
<accession>A0A8H6L7U9</accession>
<organism evidence="2 3">
    <name type="scientific">Letharia columbiana</name>
    <dbReference type="NCBI Taxonomy" id="112416"/>
    <lineage>
        <taxon>Eukaryota</taxon>
        <taxon>Fungi</taxon>
        <taxon>Dikarya</taxon>
        <taxon>Ascomycota</taxon>
        <taxon>Pezizomycotina</taxon>
        <taxon>Lecanoromycetes</taxon>
        <taxon>OSLEUM clade</taxon>
        <taxon>Lecanoromycetidae</taxon>
        <taxon>Lecanorales</taxon>
        <taxon>Lecanorineae</taxon>
        <taxon>Parmeliaceae</taxon>
        <taxon>Letharia</taxon>
    </lineage>
</organism>
<keyword evidence="3" id="KW-1185">Reference proteome</keyword>
<reference evidence="2 3" key="1">
    <citation type="journal article" date="2020" name="Genomics">
        <title>Complete, high-quality genomes from long-read metagenomic sequencing of two wolf lichen thalli reveals enigmatic genome architecture.</title>
        <authorList>
            <person name="McKenzie S.K."/>
            <person name="Walston R.F."/>
            <person name="Allen J.L."/>
        </authorList>
    </citation>
    <scope>NUCLEOTIDE SEQUENCE [LARGE SCALE GENOMIC DNA]</scope>
    <source>
        <strain evidence="2">WasteWater2</strain>
    </source>
</reference>
<feature type="compositionally biased region" description="Basic and acidic residues" evidence="1">
    <location>
        <begin position="249"/>
        <end position="274"/>
    </location>
</feature>
<dbReference type="InterPro" id="IPR036397">
    <property type="entry name" value="RNaseH_sf"/>
</dbReference>
<feature type="compositionally biased region" description="Basic residues" evidence="1">
    <location>
        <begin position="238"/>
        <end position="248"/>
    </location>
</feature>
<dbReference type="GO" id="GO:0003676">
    <property type="term" value="F:nucleic acid binding"/>
    <property type="evidence" value="ECO:0007669"/>
    <property type="project" value="InterPro"/>
</dbReference>
<dbReference type="RefSeq" id="XP_037168084.1">
    <property type="nucleotide sequence ID" value="XM_037305219.1"/>
</dbReference>
<feature type="region of interest" description="Disordered" evidence="1">
    <location>
        <begin position="229"/>
        <end position="275"/>
    </location>
</feature>
<dbReference type="Proteomes" id="UP000578531">
    <property type="component" value="Unassembled WGS sequence"/>
</dbReference>
<dbReference type="Gene3D" id="3.30.420.10">
    <property type="entry name" value="Ribonuclease H-like superfamily/Ribonuclease H"/>
    <property type="match status" value="1"/>
</dbReference>
<dbReference type="GeneID" id="59284960"/>
<protein>
    <recommendedName>
        <fullName evidence="4">Tc1-like transposase DDE domain-containing protein</fullName>
    </recommendedName>
</protein>